<dbReference type="Pfam" id="PF02687">
    <property type="entry name" value="FtsX"/>
    <property type="match status" value="1"/>
</dbReference>
<comment type="subcellular location">
    <subcellularLocation>
        <location evidence="1">Cell membrane</location>
        <topology evidence="1">Multi-pass membrane protein</topology>
    </subcellularLocation>
</comment>
<evidence type="ECO:0000256" key="8">
    <source>
        <dbReference type="ARBA" id="ARBA00023136"/>
    </source>
</evidence>
<evidence type="ECO:0000256" key="2">
    <source>
        <dbReference type="ARBA" id="ARBA00007379"/>
    </source>
</evidence>
<organism evidence="14 15">
    <name type="scientific">Anaeromyxobacter paludicola</name>
    <dbReference type="NCBI Taxonomy" id="2918171"/>
    <lineage>
        <taxon>Bacteria</taxon>
        <taxon>Pseudomonadati</taxon>
        <taxon>Myxococcota</taxon>
        <taxon>Myxococcia</taxon>
        <taxon>Myxococcales</taxon>
        <taxon>Cystobacterineae</taxon>
        <taxon>Anaeromyxobacteraceae</taxon>
        <taxon>Anaeromyxobacter</taxon>
    </lineage>
</organism>
<dbReference type="RefSeq" id="WP_248340573.1">
    <property type="nucleotide sequence ID" value="NZ_AP025592.1"/>
</dbReference>
<evidence type="ECO:0000259" key="13">
    <source>
        <dbReference type="Pfam" id="PF18075"/>
    </source>
</evidence>
<evidence type="ECO:0000313" key="15">
    <source>
        <dbReference type="Proteomes" id="UP001162734"/>
    </source>
</evidence>
<dbReference type="Pfam" id="PF18075">
    <property type="entry name" value="FtsX_ECD"/>
    <property type="match status" value="1"/>
</dbReference>
<dbReference type="Proteomes" id="UP001162734">
    <property type="component" value="Chromosome"/>
</dbReference>
<evidence type="ECO:0000256" key="7">
    <source>
        <dbReference type="ARBA" id="ARBA00022989"/>
    </source>
</evidence>
<reference evidence="15" key="1">
    <citation type="journal article" date="2022" name="Int. J. Syst. Evol. Microbiol.">
        <title>Anaeromyxobacter oryzae sp. nov., Anaeromyxobacter diazotrophicus sp. nov. and Anaeromyxobacter paludicola sp. nov., isolated from paddy soils.</title>
        <authorList>
            <person name="Itoh H."/>
            <person name="Xu Z."/>
            <person name="Mise K."/>
            <person name="Masuda Y."/>
            <person name="Ushijima N."/>
            <person name="Hayakawa C."/>
            <person name="Shiratori Y."/>
            <person name="Senoo K."/>
        </authorList>
    </citation>
    <scope>NUCLEOTIDE SEQUENCE [LARGE SCALE GENOMIC DNA]</scope>
    <source>
        <strain evidence="15">Red630</strain>
    </source>
</reference>
<keyword evidence="6 11" id="KW-0812">Transmembrane</keyword>
<evidence type="ECO:0000256" key="5">
    <source>
        <dbReference type="ARBA" id="ARBA00022618"/>
    </source>
</evidence>
<keyword evidence="5 10" id="KW-0132">Cell division</keyword>
<comment type="similarity">
    <text evidence="2 10">Belongs to the ABC-4 integral membrane protein family. FtsX subfamily.</text>
</comment>
<keyword evidence="9 10" id="KW-0131">Cell cycle</keyword>
<dbReference type="EMBL" id="AP025592">
    <property type="protein sequence ID" value="BDG09003.1"/>
    <property type="molecule type" value="Genomic_DNA"/>
</dbReference>
<dbReference type="InterPro" id="IPR003838">
    <property type="entry name" value="ABC3_permease_C"/>
</dbReference>
<evidence type="ECO:0000256" key="3">
    <source>
        <dbReference type="ARBA" id="ARBA00021907"/>
    </source>
</evidence>
<dbReference type="InterPro" id="IPR040690">
    <property type="entry name" value="FtsX_ECD"/>
</dbReference>
<evidence type="ECO:0000256" key="1">
    <source>
        <dbReference type="ARBA" id="ARBA00004651"/>
    </source>
</evidence>
<sequence>MYPLLYFFRRALDAMRRTPFVTLVATATIFVAVFLTGLFAGALQSAERLLTAWGGDVQVSVYLQPGADLDQAAAAAGRLAPGAQIEAVTSREALERLAGSLGDERKLLDGVGEATLPASIEVRAPGASVDQAEQLAARLKAVPGATDVDFGNAWLDRLEKLLRRLRQVGAVLFGVLSVAAAVLVANTLRLGVYARRDEIEIMKLVGATNAFVELPFLIEGLLQGLIGAGLATLSLLALYAALAPRLHGAVALAAHLRRADVLPLSLLAGLWLGGALLGLVASAVAVSRFLRRME</sequence>
<feature type="domain" description="FtsX extracellular" evidence="13">
    <location>
        <begin position="57"/>
        <end position="148"/>
    </location>
</feature>
<dbReference type="Gene3D" id="3.30.70.3040">
    <property type="match status" value="1"/>
</dbReference>
<evidence type="ECO:0000256" key="10">
    <source>
        <dbReference type="PIRNR" id="PIRNR003097"/>
    </source>
</evidence>
<dbReference type="PANTHER" id="PTHR47755">
    <property type="entry name" value="CELL DIVISION PROTEIN FTSX"/>
    <property type="match status" value="1"/>
</dbReference>
<accession>A0ABM7XAX0</accession>
<feature type="transmembrane region" description="Helical" evidence="11">
    <location>
        <begin position="168"/>
        <end position="188"/>
    </location>
</feature>
<feature type="domain" description="ABC3 transporter permease C-terminal" evidence="12">
    <location>
        <begin position="171"/>
        <end position="291"/>
    </location>
</feature>
<keyword evidence="4 10" id="KW-1003">Cell membrane</keyword>
<proteinExistence type="inferred from homology"/>
<keyword evidence="15" id="KW-1185">Reference proteome</keyword>
<dbReference type="InterPro" id="IPR004513">
    <property type="entry name" value="FtsX"/>
</dbReference>
<evidence type="ECO:0000256" key="11">
    <source>
        <dbReference type="SAM" id="Phobius"/>
    </source>
</evidence>
<feature type="transmembrane region" description="Helical" evidence="11">
    <location>
        <begin position="20"/>
        <end position="43"/>
    </location>
</feature>
<dbReference type="PANTHER" id="PTHR47755:SF1">
    <property type="entry name" value="CELL DIVISION PROTEIN FTSX"/>
    <property type="match status" value="1"/>
</dbReference>
<evidence type="ECO:0000313" key="14">
    <source>
        <dbReference type="EMBL" id="BDG09003.1"/>
    </source>
</evidence>
<protein>
    <recommendedName>
        <fullName evidence="3 10">Cell division protein FtsX</fullName>
    </recommendedName>
</protein>
<evidence type="ECO:0000259" key="12">
    <source>
        <dbReference type="Pfam" id="PF02687"/>
    </source>
</evidence>
<evidence type="ECO:0000256" key="6">
    <source>
        <dbReference type="ARBA" id="ARBA00022692"/>
    </source>
</evidence>
<feature type="transmembrane region" description="Helical" evidence="11">
    <location>
        <begin position="221"/>
        <end position="243"/>
    </location>
</feature>
<keyword evidence="7 11" id="KW-1133">Transmembrane helix</keyword>
<name>A0ABM7XAX0_9BACT</name>
<feature type="transmembrane region" description="Helical" evidence="11">
    <location>
        <begin position="264"/>
        <end position="286"/>
    </location>
</feature>
<gene>
    <name evidence="14" type="ORF">AMPC_21160</name>
</gene>
<evidence type="ECO:0000256" key="9">
    <source>
        <dbReference type="ARBA" id="ARBA00023306"/>
    </source>
</evidence>
<dbReference type="PIRSF" id="PIRSF003097">
    <property type="entry name" value="FtsX"/>
    <property type="match status" value="1"/>
</dbReference>
<evidence type="ECO:0000256" key="4">
    <source>
        <dbReference type="ARBA" id="ARBA00022475"/>
    </source>
</evidence>
<keyword evidence="8 10" id="KW-0472">Membrane</keyword>